<feature type="domain" description="DUF4283" evidence="1">
    <location>
        <begin position="524"/>
        <end position="607"/>
    </location>
</feature>
<dbReference type="EMBL" id="QGNW01001519">
    <property type="protein sequence ID" value="RVW37934.1"/>
    <property type="molecule type" value="Genomic_DNA"/>
</dbReference>
<evidence type="ECO:0000259" key="1">
    <source>
        <dbReference type="Pfam" id="PF14111"/>
    </source>
</evidence>
<dbReference type="SUPFAM" id="SSF56219">
    <property type="entry name" value="DNase I-like"/>
    <property type="match status" value="1"/>
</dbReference>
<dbReference type="PANTHER" id="PTHR46890:SF50">
    <property type="entry name" value="RNA-DIRECTED DNA POLYMERASE, EUKARYOTA, REVERSE TRANSCRIPTASE ZINC-BINDING DOMAIN PROTEIN-RELATED"/>
    <property type="match status" value="1"/>
</dbReference>
<dbReference type="AlphaFoldDB" id="A0A438DR60"/>
<name>A0A438DR60_VITVI</name>
<protein>
    <submittedName>
        <fullName evidence="2">Putative mitochondrial protein</fullName>
    </submittedName>
</protein>
<organism evidence="2 3">
    <name type="scientific">Vitis vinifera</name>
    <name type="common">Grape</name>
    <dbReference type="NCBI Taxonomy" id="29760"/>
    <lineage>
        <taxon>Eukaryota</taxon>
        <taxon>Viridiplantae</taxon>
        <taxon>Streptophyta</taxon>
        <taxon>Embryophyta</taxon>
        <taxon>Tracheophyta</taxon>
        <taxon>Spermatophyta</taxon>
        <taxon>Magnoliopsida</taxon>
        <taxon>eudicotyledons</taxon>
        <taxon>Gunneridae</taxon>
        <taxon>Pentapetalae</taxon>
        <taxon>rosids</taxon>
        <taxon>Vitales</taxon>
        <taxon>Vitaceae</taxon>
        <taxon>Viteae</taxon>
        <taxon>Vitis</taxon>
    </lineage>
</organism>
<dbReference type="PANTHER" id="PTHR46890">
    <property type="entry name" value="NON-LTR RETROLELEMENT REVERSE TRANSCRIPTASE-LIKE PROTEIN-RELATED"/>
    <property type="match status" value="1"/>
</dbReference>
<dbReference type="InterPro" id="IPR052343">
    <property type="entry name" value="Retrotransposon-Effector_Assoc"/>
</dbReference>
<dbReference type="InterPro" id="IPR036691">
    <property type="entry name" value="Endo/exonu/phosph_ase_sf"/>
</dbReference>
<dbReference type="Proteomes" id="UP000288805">
    <property type="component" value="Unassembled WGS sequence"/>
</dbReference>
<dbReference type="InterPro" id="IPR025558">
    <property type="entry name" value="DUF4283"/>
</dbReference>
<accession>A0A438DR60</accession>
<reference evidence="2 3" key="1">
    <citation type="journal article" date="2018" name="PLoS Genet.">
        <title>Population sequencing reveals clonal diversity and ancestral inbreeding in the grapevine cultivar Chardonnay.</title>
        <authorList>
            <person name="Roach M.J."/>
            <person name="Johnson D.L."/>
            <person name="Bohlmann J."/>
            <person name="van Vuuren H.J."/>
            <person name="Jones S.J."/>
            <person name="Pretorius I.S."/>
            <person name="Schmidt S.A."/>
            <person name="Borneman A.R."/>
        </authorList>
    </citation>
    <scope>NUCLEOTIDE SEQUENCE [LARGE SCALE GENOMIC DNA]</scope>
    <source>
        <strain evidence="3">cv. Chardonnay</strain>
        <tissue evidence="2">Leaf</tissue>
    </source>
</reference>
<sequence>MARVAGDLVEVNCTTIEVQNPEWNSARAEPQDFRGEKEINWEESSQAKFSKFLGFPTKSLENEILGFFIKIRKRRERIHNKGMLEKSKFERELKRLECSINYEGEIKKKCHLKVEGKVDLLCIQETKIQLMFEGVVKSLGAGRFLDWRALEASGSARGVFDLLGQKSMTFSPKRIGRACGDEFGAIEEFGAIRGIWGEPWCVGEILIFILSQGKRSRQGRITSAMRRFAQVIDDLEFVDLPLQGGSFTWSGGLYNQAWARLDRFLVSPSWLDQSVSKKPETLEFPFLEDEVHSTLMDMNGDKAPGPDGFTVAFWQCCWEFVKEEVLANRIKKVIGKVASLNQNAFVVVEGLDVELYPTAKFSVLVNGVLARFFSSSKGLCQGNPLSPYLFIMGMEVLSVLIRRAVEGGFISGCNIWQGSGLVANISHLLFADDTIVFCEAVRWLGERLKGIIVERSQRGVFMQGHVKVGKMEEEGISWRSVQTRLVGKTKNPMLKRLNARGKKLGEAVWLQLGEDEVSNERKFLGRCLVGRWGQPSMMEPDMQAFESWGRSVWNTKGGVKFSRLGGSLLLIEFETKEEAEKVLLRGHRWFKESFLNLERWDPKVECSHNGERDKSIWTISEIGRLRVAEFTASGSRVHCYSIQLWWEVKPGLTAVIPATKTRWATSERLGMKEKETHALVSKWKYGRMENLQKWTCRVKMVKGDAARQRVSAAMSEKAADGVGSSMASK</sequence>
<evidence type="ECO:0000313" key="3">
    <source>
        <dbReference type="Proteomes" id="UP000288805"/>
    </source>
</evidence>
<evidence type="ECO:0000313" key="2">
    <source>
        <dbReference type="EMBL" id="RVW37934.1"/>
    </source>
</evidence>
<gene>
    <name evidence="2" type="primary">AtMg01250_94</name>
    <name evidence="2" type="ORF">CK203_101884</name>
</gene>
<proteinExistence type="predicted"/>
<comment type="caution">
    <text evidence="2">The sequence shown here is derived from an EMBL/GenBank/DDBJ whole genome shotgun (WGS) entry which is preliminary data.</text>
</comment>
<dbReference type="Pfam" id="PF14111">
    <property type="entry name" value="DUF4283"/>
    <property type="match status" value="1"/>
</dbReference>